<evidence type="ECO:0000256" key="20">
    <source>
        <dbReference type="SAM" id="MobiDB-lite"/>
    </source>
</evidence>
<dbReference type="GO" id="GO:0034045">
    <property type="term" value="C:phagophore assembly site membrane"/>
    <property type="evidence" value="ECO:0007669"/>
    <property type="project" value="UniProtKB-SubCell"/>
</dbReference>
<evidence type="ECO:0000256" key="9">
    <source>
        <dbReference type="ARBA" id="ARBA00022989"/>
    </source>
</evidence>
<feature type="region of interest" description="Disordered" evidence="20">
    <location>
        <begin position="1"/>
        <end position="181"/>
    </location>
</feature>
<dbReference type="PANTHER" id="PTHR13038">
    <property type="entry name" value="APG9 AUTOPHAGY 9"/>
    <property type="match status" value="1"/>
</dbReference>
<reference evidence="21" key="1">
    <citation type="journal article" date="2020" name="Stud. Mycol.">
        <title>101 Dothideomycetes genomes: a test case for predicting lifestyles and emergence of pathogens.</title>
        <authorList>
            <person name="Haridas S."/>
            <person name="Albert R."/>
            <person name="Binder M."/>
            <person name="Bloem J."/>
            <person name="Labutti K."/>
            <person name="Salamov A."/>
            <person name="Andreopoulos B."/>
            <person name="Baker S."/>
            <person name="Barry K."/>
            <person name="Bills G."/>
            <person name="Bluhm B."/>
            <person name="Cannon C."/>
            <person name="Castanera R."/>
            <person name="Culley D."/>
            <person name="Daum C."/>
            <person name="Ezra D."/>
            <person name="Gonzalez J."/>
            <person name="Henrissat B."/>
            <person name="Kuo A."/>
            <person name="Liang C."/>
            <person name="Lipzen A."/>
            <person name="Lutzoni F."/>
            <person name="Magnuson J."/>
            <person name="Mondo S."/>
            <person name="Nolan M."/>
            <person name="Ohm R."/>
            <person name="Pangilinan J."/>
            <person name="Park H.-J."/>
            <person name="Ramirez L."/>
            <person name="Alfaro M."/>
            <person name="Sun H."/>
            <person name="Tritt A."/>
            <person name="Yoshinaga Y."/>
            <person name="Zwiers L.-H."/>
            <person name="Turgeon B."/>
            <person name="Goodwin S."/>
            <person name="Spatafora J."/>
            <person name="Crous P."/>
            <person name="Grigoriev I."/>
        </authorList>
    </citation>
    <scope>NUCLEOTIDE SEQUENCE</scope>
    <source>
        <strain evidence="21">CBS 133067</strain>
    </source>
</reference>
<keyword evidence="7 19" id="KW-0813">Transport</keyword>
<feature type="transmembrane region" description="Helical" evidence="19">
    <location>
        <begin position="459"/>
        <end position="479"/>
    </location>
</feature>
<evidence type="ECO:0000256" key="15">
    <source>
        <dbReference type="ARBA" id="ARBA00024479"/>
    </source>
</evidence>
<dbReference type="GO" id="GO:0005776">
    <property type="term" value="C:autophagosome"/>
    <property type="evidence" value="ECO:0007669"/>
    <property type="project" value="TreeGrafter"/>
</dbReference>
<keyword evidence="13 19" id="KW-0472">Membrane</keyword>
<keyword evidence="8 19" id="KW-0812">Transmembrane</keyword>
<feature type="transmembrane region" description="Helical" evidence="19">
    <location>
        <begin position="545"/>
        <end position="566"/>
    </location>
</feature>
<comment type="catalytic activity">
    <reaction evidence="18">
        <text>a 1,2-diacyl-sn-glycero-3-phosphocholine(in) = a 1,2-diacyl-sn-glycero-3-phosphocholine(out)</text>
        <dbReference type="Rhea" id="RHEA:38571"/>
        <dbReference type="ChEBI" id="CHEBI:57643"/>
    </reaction>
</comment>
<name>A0A9P4IKR4_9PEZI</name>
<feature type="compositionally biased region" description="Basic residues" evidence="20">
    <location>
        <begin position="132"/>
        <end position="143"/>
    </location>
</feature>
<comment type="similarity">
    <text evidence="5 19">Belongs to the ATG9 family.</text>
</comment>
<dbReference type="GO" id="GO:0034727">
    <property type="term" value="P:piecemeal microautophagy of the nucleus"/>
    <property type="evidence" value="ECO:0007669"/>
    <property type="project" value="TreeGrafter"/>
</dbReference>
<evidence type="ECO:0000256" key="5">
    <source>
        <dbReference type="ARBA" id="ARBA00006185"/>
    </source>
</evidence>
<evidence type="ECO:0000256" key="1">
    <source>
        <dbReference type="ARBA" id="ARBA00004439"/>
    </source>
</evidence>
<evidence type="ECO:0000256" key="3">
    <source>
        <dbReference type="ARBA" id="ARBA00004511"/>
    </source>
</evidence>
<dbReference type="GO" id="GO:0005789">
    <property type="term" value="C:endoplasmic reticulum membrane"/>
    <property type="evidence" value="ECO:0007669"/>
    <property type="project" value="UniProtKB-SubCell"/>
</dbReference>
<dbReference type="GO" id="GO:0061709">
    <property type="term" value="P:reticulophagy"/>
    <property type="evidence" value="ECO:0007669"/>
    <property type="project" value="TreeGrafter"/>
</dbReference>
<sequence>MASNILSRLLPSVSEGQPEGEGLTRADIPPSDASASDGEHLEHAIDEENLGEHFQDQDLEQLLKDAAHSEIASESTVALQEDNVPVATRSSAGTRSTRPRWMQNQPPAPSDMDEDDDVPESLLLDPGTQSSKRSKERSRRKSRGAQLEELPPPVPGPATRNTRAQWRATKAQQPLHGDDEDGGVPMPKHDHAMNSMTNALLLADPKDKAMWKWANVQNLDKFLLEVYAYYEQKGFWSILLRKAIGLMSVAFVVAFTTFLTMCVTYSDLPKSTKLSDIMVPQCTKKMSTLWNVLLWFFVVFWIYSFIQAVVKLPQLWEMHNFYHYLLGIPDSDIQTVSWQFIVQKMMALRDANATTALKITAANRRFITSQSKQRMDAHDIANRLMRQDNYLIALVNKGYLDLTVPIPFLGNTQFWTRNIEWFIWLCLMDFVFDEDGQIKPQFLTSTHRRELIDKLRHRFAAAAFISILWSPFYFGYYLLSYFFQYFTEYRNNPSELGSRTFTPLAEWKFREFNELWHLFERRKNMAYPYATKYLEQFPKDKMAQFFKFVSFVTGALAAVLGIASLLDPELFLGFEVTPGKTVLFYLGVLSAIYAFARGQVPEDDLVLDPEFVLNSVIECTHYCPQTWEGRLHSDEVRKEFSALYKPKVVVFLEEALSMIVTPYVLLFSLPRCADRLIDFFREFTVHVDGVGHVCSFAVFDFTRPGKNNGQKQPGQDLNNLRQDHFADRENKMYASYLGFMEQYGNYHGHKGSKSTHQNFHLPPVWPNMLSPKGTNVMDFAGNQNPRQSMMAYGAGGGRQSVHSRTPAFGAQNHPSPMHSILLDPHNQPSPVVHRMHSSPRQGPHAGGARYRSRQPVAHPSTTSRIIEEDSMLGDSWRTNNAADDDEEMGDGAKRGEDPGVLGLLRGFQKAHAEGRGVGI</sequence>
<organism evidence="21 22">
    <name type="scientific">Rhizodiscina lignyota</name>
    <dbReference type="NCBI Taxonomy" id="1504668"/>
    <lineage>
        <taxon>Eukaryota</taxon>
        <taxon>Fungi</taxon>
        <taxon>Dikarya</taxon>
        <taxon>Ascomycota</taxon>
        <taxon>Pezizomycotina</taxon>
        <taxon>Dothideomycetes</taxon>
        <taxon>Pleosporomycetidae</taxon>
        <taxon>Aulographales</taxon>
        <taxon>Rhizodiscinaceae</taxon>
        <taxon>Rhizodiscina</taxon>
    </lineage>
</organism>
<feature type="transmembrane region" description="Helical" evidence="19">
    <location>
        <begin position="648"/>
        <end position="669"/>
    </location>
</feature>
<feature type="compositionally biased region" description="Basic and acidic residues" evidence="20">
    <location>
        <begin position="37"/>
        <end position="68"/>
    </location>
</feature>
<dbReference type="InterPro" id="IPR007241">
    <property type="entry name" value="Autophagy-rel_prot_9"/>
</dbReference>
<keyword evidence="9 19" id="KW-1133">Transmembrane helix</keyword>
<feature type="region of interest" description="Disordered" evidence="20">
    <location>
        <begin position="828"/>
        <end position="899"/>
    </location>
</feature>
<evidence type="ECO:0000256" key="19">
    <source>
        <dbReference type="RuleBase" id="RU364027"/>
    </source>
</evidence>
<comment type="subcellular location">
    <subcellularLocation>
        <location evidence="1">Cytoplasmic vesicle membrane</location>
        <topology evidence="1">Multi-pass membrane protein</topology>
    </subcellularLocation>
    <subcellularLocation>
        <location evidence="2">Endoplasmic reticulum membrane</location>
        <topology evidence="2">Multi-pass membrane protein</topology>
    </subcellularLocation>
    <subcellularLocation>
        <location evidence="4">Golgi apparatus membrane</location>
        <topology evidence="4">Multi-pass membrane protein</topology>
    </subcellularLocation>
    <subcellularLocation>
        <location evidence="3 19">Preautophagosomal structure membrane</location>
        <topology evidence="3 19">Multi-pass membrane protein</topology>
    </subcellularLocation>
</comment>
<dbReference type="GO" id="GO:0006869">
    <property type="term" value="P:lipid transport"/>
    <property type="evidence" value="ECO:0007669"/>
    <property type="project" value="UniProtKB-KW"/>
</dbReference>
<keyword evidence="14" id="KW-0968">Cytoplasmic vesicle</keyword>
<comment type="function">
    <text evidence="19">Phospholipid scramblase involved in autophagy. Cycles between the preautophagosomal structure/phagophore assembly site (PAS) and the cytoplasmic vesicle pool and supplies membrane for the growing autophagosome. Lipid scramblase activity plays a key role in preautophagosomal structure/phagophore assembly by distributing the phospholipids that arrive through ATG2 from the cytoplasmic to the luminal leaflet of the bilayer, thereby driving autophagosomal membrane expansion.</text>
</comment>
<evidence type="ECO:0000256" key="8">
    <source>
        <dbReference type="ARBA" id="ARBA00022692"/>
    </source>
</evidence>
<proteinExistence type="inferred from homology"/>
<comment type="catalytic activity">
    <reaction evidence="17">
        <text>a 1,2-diacyl-sn-glycero-3-phospho-(1D-myo-inositol-3-phosphate)(in) = a 1,2-diacyl-sn-glycero-3-phospho-(1D-myo-inositol-3-phosphate)(out)</text>
        <dbReference type="Rhea" id="RHEA:67920"/>
        <dbReference type="ChEBI" id="CHEBI:58088"/>
    </reaction>
</comment>
<evidence type="ECO:0000256" key="2">
    <source>
        <dbReference type="ARBA" id="ARBA00004477"/>
    </source>
</evidence>
<comment type="caution">
    <text evidence="21">The sequence shown here is derived from an EMBL/GenBank/DDBJ whole genome shotgun (WGS) entry which is preliminary data.</text>
</comment>
<evidence type="ECO:0000256" key="12">
    <source>
        <dbReference type="ARBA" id="ARBA00023055"/>
    </source>
</evidence>
<dbReference type="GO" id="GO:0034497">
    <property type="term" value="P:protein localization to phagophore assembly site"/>
    <property type="evidence" value="ECO:0007669"/>
    <property type="project" value="TreeGrafter"/>
</dbReference>
<feature type="transmembrane region" description="Helical" evidence="19">
    <location>
        <begin position="243"/>
        <end position="268"/>
    </location>
</feature>
<accession>A0A9P4IKR4</accession>
<gene>
    <name evidence="21" type="ORF">NA57DRAFT_34647</name>
</gene>
<evidence type="ECO:0000256" key="18">
    <source>
        <dbReference type="ARBA" id="ARBA00024631"/>
    </source>
</evidence>
<dbReference type="GO" id="GO:0000422">
    <property type="term" value="P:autophagy of mitochondrion"/>
    <property type="evidence" value="ECO:0007669"/>
    <property type="project" value="TreeGrafter"/>
</dbReference>
<dbReference type="OrthoDB" id="2020634at2759"/>
<keyword evidence="22" id="KW-1185">Reference proteome</keyword>
<dbReference type="GO" id="GO:0000139">
    <property type="term" value="C:Golgi membrane"/>
    <property type="evidence" value="ECO:0007669"/>
    <property type="project" value="UniProtKB-SubCell"/>
</dbReference>
<feature type="transmembrane region" description="Helical" evidence="19">
    <location>
        <begin position="578"/>
        <end position="596"/>
    </location>
</feature>
<dbReference type="Pfam" id="PF04109">
    <property type="entry name" value="ATG9"/>
    <property type="match status" value="1"/>
</dbReference>
<comment type="catalytic activity">
    <reaction evidence="16">
        <text>a 1,2-diacyl-sn-glycero-3-phosphoethanolamine(in) = a 1,2-diacyl-sn-glycero-3-phosphoethanolamine(out)</text>
        <dbReference type="Rhea" id="RHEA:38895"/>
        <dbReference type="ChEBI" id="CHEBI:64612"/>
    </reaction>
</comment>
<dbReference type="GO" id="GO:0030659">
    <property type="term" value="C:cytoplasmic vesicle membrane"/>
    <property type="evidence" value="ECO:0007669"/>
    <property type="project" value="UniProtKB-SubCell"/>
</dbReference>
<dbReference type="AlphaFoldDB" id="A0A9P4IKR4"/>
<evidence type="ECO:0000256" key="6">
    <source>
        <dbReference type="ARBA" id="ARBA00018074"/>
    </source>
</evidence>
<dbReference type="EMBL" id="ML978123">
    <property type="protein sequence ID" value="KAF2101482.1"/>
    <property type="molecule type" value="Genomic_DNA"/>
</dbReference>
<keyword evidence="12 19" id="KW-0445">Lipid transport</keyword>
<evidence type="ECO:0000256" key="10">
    <source>
        <dbReference type="ARBA" id="ARBA00023006"/>
    </source>
</evidence>
<feature type="transmembrane region" description="Helical" evidence="19">
    <location>
        <begin position="288"/>
        <end position="310"/>
    </location>
</feature>
<evidence type="ECO:0000256" key="14">
    <source>
        <dbReference type="ARBA" id="ARBA00023329"/>
    </source>
</evidence>
<evidence type="ECO:0000313" key="22">
    <source>
        <dbReference type="Proteomes" id="UP000799772"/>
    </source>
</evidence>
<evidence type="ECO:0000256" key="13">
    <source>
        <dbReference type="ARBA" id="ARBA00023136"/>
    </source>
</evidence>
<evidence type="ECO:0000313" key="21">
    <source>
        <dbReference type="EMBL" id="KAF2101482.1"/>
    </source>
</evidence>
<dbReference type="PANTHER" id="PTHR13038:SF10">
    <property type="entry name" value="AUTOPHAGY-RELATED PROTEIN 9"/>
    <property type="match status" value="1"/>
</dbReference>
<dbReference type="Proteomes" id="UP000799772">
    <property type="component" value="Unassembled WGS sequence"/>
</dbReference>
<evidence type="ECO:0000256" key="7">
    <source>
        <dbReference type="ARBA" id="ARBA00022448"/>
    </source>
</evidence>
<comment type="catalytic activity">
    <reaction evidence="15">
        <text>a 1,2-diacyl-sn-glycero-3-phospho-L-serine(in) = a 1,2-diacyl-sn-glycero-3-phospho-L-serine(out)</text>
        <dbReference type="Rhea" id="RHEA:38663"/>
        <dbReference type="ChEBI" id="CHEBI:57262"/>
    </reaction>
</comment>
<keyword evidence="11" id="KW-0333">Golgi apparatus</keyword>
<evidence type="ECO:0000256" key="16">
    <source>
        <dbReference type="ARBA" id="ARBA00024615"/>
    </source>
</evidence>
<evidence type="ECO:0000256" key="17">
    <source>
        <dbReference type="ARBA" id="ARBA00024621"/>
    </source>
</evidence>
<protein>
    <recommendedName>
        <fullName evidence="6 19">Autophagy-related protein 9</fullName>
    </recommendedName>
</protein>
<evidence type="ECO:0000256" key="11">
    <source>
        <dbReference type="ARBA" id="ARBA00023034"/>
    </source>
</evidence>
<keyword evidence="10 19" id="KW-0072">Autophagy</keyword>
<evidence type="ECO:0000256" key="4">
    <source>
        <dbReference type="ARBA" id="ARBA00004653"/>
    </source>
</evidence>